<reference evidence="2 3" key="1">
    <citation type="submission" date="2020-08" db="EMBL/GenBank/DDBJ databases">
        <title>Genomic Encyclopedia of Type Strains, Phase IV (KMG-IV): sequencing the most valuable type-strain genomes for metagenomic binning, comparative biology and taxonomic classification.</title>
        <authorList>
            <person name="Goeker M."/>
        </authorList>
    </citation>
    <scope>NUCLEOTIDE SEQUENCE [LARGE SCALE GENOMIC DNA]</scope>
    <source>
        <strain evidence="2 3">DSM 29348</strain>
    </source>
</reference>
<gene>
    <name evidence="2" type="ORF">GGR44_000791</name>
</gene>
<dbReference type="Pfam" id="PF01844">
    <property type="entry name" value="HNH"/>
    <property type="match status" value="1"/>
</dbReference>
<evidence type="ECO:0000313" key="2">
    <source>
        <dbReference type="EMBL" id="MBB3981160.1"/>
    </source>
</evidence>
<dbReference type="Proteomes" id="UP000552757">
    <property type="component" value="Unassembled WGS sequence"/>
</dbReference>
<protein>
    <submittedName>
        <fullName evidence="2">Uncharacterized protein (TIGR02646 family)</fullName>
    </submittedName>
</protein>
<organism evidence="2 3">
    <name type="scientific">Sphingobium fontiphilum</name>
    <dbReference type="NCBI Taxonomy" id="944425"/>
    <lineage>
        <taxon>Bacteria</taxon>
        <taxon>Pseudomonadati</taxon>
        <taxon>Pseudomonadota</taxon>
        <taxon>Alphaproteobacteria</taxon>
        <taxon>Sphingomonadales</taxon>
        <taxon>Sphingomonadaceae</taxon>
        <taxon>Sphingobium</taxon>
    </lineage>
</organism>
<dbReference type="InterPro" id="IPR002711">
    <property type="entry name" value="HNH"/>
</dbReference>
<name>A0A7W6DDC2_9SPHN</name>
<keyword evidence="3" id="KW-1185">Reference proteome</keyword>
<dbReference type="EMBL" id="JACIEB010000001">
    <property type="protein sequence ID" value="MBB3981160.1"/>
    <property type="molecule type" value="Genomic_DNA"/>
</dbReference>
<dbReference type="GO" id="GO:0004519">
    <property type="term" value="F:endonuclease activity"/>
    <property type="evidence" value="ECO:0007669"/>
    <property type="project" value="InterPro"/>
</dbReference>
<feature type="domain" description="HNH" evidence="1">
    <location>
        <begin position="35"/>
        <end position="80"/>
    </location>
</feature>
<evidence type="ECO:0000313" key="3">
    <source>
        <dbReference type="Proteomes" id="UP000552757"/>
    </source>
</evidence>
<dbReference type="GO" id="GO:0003676">
    <property type="term" value="F:nucleic acid binding"/>
    <property type="evidence" value="ECO:0007669"/>
    <property type="project" value="InterPro"/>
</dbReference>
<dbReference type="Gene3D" id="1.10.30.50">
    <property type="match status" value="1"/>
</dbReference>
<dbReference type="GO" id="GO:0008270">
    <property type="term" value="F:zinc ion binding"/>
    <property type="evidence" value="ECO:0007669"/>
    <property type="project" value="InterPro"/>
</dbReference>
<sequence length="231" mass="25928">MGAIMRPVERGDAPQVFTSYRDAYPYLVERMGDYCSYCERQIETHLAVEHVQAKSPVPALENEWSNFLLGCVNCNSSKGDTPIALVDYLWPDSENTLSAFSYSMGGLVDPQIGLNPLLSAKALATIKLVGLDKYPGNPGREPTAADLRWQRRREAWQQAEYCRRLVEENDCEQVRSLVVQVAKGRGMYSIFWNVFKDDPDIKKRLREAFSGTSPACFDADEGLLPRPGGQI</sequence>
<accession>A0A7W6DDC2</accession>
<proteinExistence type="predicted"/>
<comment type="caution">
    <text evidence="2">The sequence shown here is derived from an EMBL/GenBank/DDBJ whole genome shotgun (WGS) entry which is preliminary data.</text>
</comment>
<dbReference type="AlphaFoldDB" id="A0A7W6DDC2"/>
<evidence type="ECO:0000259" key="1">
    <source>
        <dbReference type="Pfam" id="PF01844"/>
    </source>
</evidence>